<reference evidence="2" key="1">
    <citation type="submission" date="2021-04" db="EMBL/GenBank/DDBJ databases">
        <title>Ouciella asimina sp. nov., isolated from the surface seawater in the hydrothermal field of Okinawa Trough.</title>
        <authorList>
            <person name="Shuang W."/>
        </authorList>
    </citation>
    <scope>NUCLEOTIDE SEQUENCE</scope>
    <source>
        <strain evidence="2">LXI357</strain>
    </source>
</reference>
<sequence>MPMLLLLAMAGFAPAQSAPANPALHDKPMCNHARSTAADRDGSVRVKPLSQEPPADQYVAVLRTVDGCEKPIIVREDVGK</sequence>
<gene>
    <name evidence="2" type="ORF">J7S20_08915</name>
</gene>
<organism evidence="2 3">
    <name type="scientific">Stakelama marina</name>
    <dbReference type="NCBI Taxonomy" id="2826939"/>
    <lineage>
        <taxon>Bacteria</taxon>
        <taxon>Pseudomonadati</taxon>
        <taxon>Pseudomonadota</taxon>
        <taxon>Alphaproteobacteria</taxon>
        <taxon>Sphingomonadales</taxon>
        <taxon>Sphingomonadaceae</taxon>
        <taxon>Stakelama</taxon>
    </lineage>
</organism>
<keyword evidence="3" id="KW-1185">Reference proteome</keyword>
<protein>
    <submittedName>
        <fullName evidence="2">Uncharacterized protein</fullName>
    </submittedName>
</protein>
<feature type="chain" id="PRO_5035927527" evidence="1">
    <location>
        <begin position="18"/>
        <end position="80"/>
    </location>
</feature>
<dbReference type="EMBL" id="JAGRQC010000002">
    <property type="protein sequence ID" value="MBR0552624.1"/>
    <property type="molecule type" value="Genomic_DNA"/>
</dbReference>
<accession>A0A8T4IFI3</accession>
<feature type="signal peptide" evidence="1">
    <location>
        <begin position="1"/>
        <end position="17"/>
    </location>
</feature>
<evidence type="ECO:0000313" key="3">
    <source>
        <dbReference type="Proteomes" id="UP000676996"/>
    </source>
</evidence>
<comment type="caution">
    <text evidence="2">The sequence shown here is derived from an EMBL/GenBank/DDBJ whole genome shotgun (WGS) entry which is preliminary data.</text>
</comment>
<name>A0A8T4IFI3_9SPHN</name>
<evidence type="ECO:0000256" key="1">
    <source>
        <dbReference type="SAM" id="SignalP"/>
    </source>
</evidence>
<proteinExistence type="predicted"/>
<keyword evidence="1" id="KW-0732">Signal</keyword>
<evidence type="ECO:0000313" key="2">
    <source>
        <dbReference type="EMBL" id="MBR0552624.1"/>
    </source>
</evidence>
<dbReference type="AlphaFoldDB" id="A0A8T4IFI3"/>
<dbReference type="Proteomes" id="UP000676996">
    <property type="component" value="Unassembled WGS sequence"/>
</dbReference>
<dbReference type="RefSeq" id="WP_284053896.1">
    <property type="nucleotide sequence ID" value="NZ_JAGRQC010000002.1"/>
</dbReference>